<evidence type="ECO:0000313" key="2">
    <source>
        <dbReference type="Proteomes" id="UP001164539"/>
    </source>
</evidence>
<name>A0ACC1XD10_MELAZ</name>
<sequence length="131" mass="15292">MKPQSQNLHILFLILITSNTLLVTSQSPSSLQTHRLRPDEGNATIYKVSKQLCWGCIGESLQFLYAHNLVRATKWELPLMWDFDLEKYARWWANQRKADCKLQHSFPEDNFKLGENIYWGSGTTWTAERCS</sequence>
<reference evidence="1 2" key="1">
    <citation type="journal article" date="2023" name="Science">
        <title>Complex scaffold remodeling in plant triterpene biosynthesis.</title>
        <authorList>
            <person name="De La Pena R."/>
            <person name="Hodgson H."/>
            <person name="Liu J.C."/>
            <person name="Stephenson M.J."/>
            <person name="Martin A.C."/>
            <person name="Owen C."/>
            <person name="Harkess A."/>
            <person name="Leebens-Mack J."/>
            <person name="Jimenez L.E."/>
            <person name="Osbourn A."/>
            <person name="Sattely E.S."/>
        </authorList>
    </citation>
    <scope>NUCLEOTIDE SEQUENCE [LARGE SCALE GENOMIC DNA]</scope>
    <source>
        <strain evidence="2">cv. JPN11</strain>
        <tissue evidence="1">Leaf</tissue>
    </source>
</reference>
<dbReference type="Proteomes" id="UP001164539">
    <property type="component" value="Chromosome 10"/>
</dbReference>
<organism evidence="1 2">
    <name type="scientific">Melia azedarach</name>
    <name type="common">Chinaberry tree</name>
    <dbReference type="NCBI Taxonomy" id="155640"/>
    <lineage>
        <taxon>Eukaryota</taxon>
        <taxon>Viridiplantae</taxon>
        <taxon>Streptophyta</taxon>
        <taxon>Embryophyta</taxon>
        <taxon>Tracheophyta</taxon>
        <taxon>Spermatophyta</taxon>
        <taxon>Magnoliopsida</taxon>
        <taxon>eudicotyledons</taxon>
        <taxon>Gunneridae</taxon>
        <taxon>Pentapetalae</taxon>
        <taxon>rosids</taxon>
        <taxon>malvids</taxon>
        <taxon>Sapindales</taxon>
        <taxon>Meliaceae</taxon>
        <taxon>Melia</taxon>
    </lineage>
</organism>
<accession>A0ACC1XD10</accession>
<dbReference type="EMBL" id="CM051403">
    <property type="protein sequence ID" value="KAJ4709371.1"/>
    <property type="molecule type" value="Genomic_DNA"/>
</dbReference>
<proteinExistence type="predicted"/>
<protein>
    <submittedName>
        <fullName evidence="1">Pathogenesis-related protein PR-1</fullName>
    </submittedName>
</protein>
<gene>
    <name evidence="1" type="ORF">OWV82_019172</name>
</gene>
<evidence type="ECO:0000313" key="1">
    <source>
        <dbReference type="EMBL" id="KAJ4709371.1"/>
    </source>
</evidence>
<comment type="caution">
    <text evidence="1">The sequence shown here is derived from an EMBL/GenBank/DDBJ whole genome shotgun (WGS) entry which is preliminary data.</text>
</comment>
<keyword evidence="2" id="KW-1185">Reference proteome</keyword>